<proteinExistence type="predicted"/>
<keyword evidence="2" id="KW-1185">Reference proteome</keyword>
<name>A0ACC0VUK2_9STRA</name>
<reference evidence="1 2" key="1">
    <citation type="journal article" date="2022" name="bioRxiv">
        <title>The genome of the oomycete Peronosclerospora sorghi, a cosmopolitan pathogen of maize and sorghum, is inflated with dispersed pseudogenes.</title>
        <authorList>
            <person name="Fletcher K."/>
            <person name="Martin F."/>
            <person name="Isakeit T."/>
            <person name="Cavanaugh K."/>
            <person name="Magill C."/>
            <person name="Michelmore R."/>
        </authorList>
    </citation>
    <scope>NUCLEOTIDE SEQUENCE [LARGE SCALE GENOMIC DNA]</scope>
    <source>
        <strain evidence="1">P6</strain>
    </source>
</reference>
<dbReference type="Proteomes" id="UP001163321">
    <property type="component" value="Chromosome 6"/>
</dbReference>
<dbReference type="EMBL" id="CM047585">
    <property type="protein sequence ID" value="KAI9909962.1"/>
    <property type="molecule type" value="Genomic_DNA"/>
</dbReference>
<sequence length="366" mass="39971">MRKDICLNAFDYYAAGADVMVTLKENREAFERSVCIHGTTLLGHRISSPICVAPSAMHRMAHLDGEISSTSAAARADTCYILSTISTTIKPILMLYAGTNYTFKDRELTRGLALRADKAGYKSIVLTVDMPILGHREPDFCNRFSLPNHLTMANFTQVGGAHERGVNSLRDSGLAEYVSELFDLTINWNNVKWLKSITNLPVIVKGVLCLEDAKIAVDWDYGVAATIDTLPANVKAVDGRAKVYFLDGGVFRGTDVFNALALGARAVFLGRPILFGLAHSVSGVYYRLILLMGEDGVANVFRILNNELKHAILFSGTATLADIRYGGSTSPPFVCPSWLATTTIVTMNGGSISMEFPNKDIQDQLF</sequence>
<evidence type="ECO:0000313" key="2">
    <source>
        <dbReference type="Proteomes" id="UP001163321"/>
    </source>
</evidence>
<protein>
    <submittedName>
        <fullName evidence="1">Uncharacterized protein</fullName>
    </submittedName>
</protein>
<comment type="caution">
    <text evidence="1">The sequence shown here is derived from an EMBL/GenBank/DDBJ whole genome shotgun (WGS) entry which is preliminary data.</text>
</comment>
<accession>A0ACC0VUK2</accession>
<evidence type="ECO:0000313" key="1">
    <source>
        <dbReference type="EMBL" id="KAI9909962.1"/>
    </source>
</evidence>
<gene>
    <name evidence="1" type="ORF">PsorP6_010175</name>
</gene>
<organism evidence="1 2">
    <name type="scientific">Peronosclerospora sorghi</name>
    <dbReference type="NCBI Taxonomy" id="230839"/>
    <lineage>
        <taxon>Eukaryota</taxon>
        <taxon>Sar</taxon>
        <taxon>Stramenopiles</taxon>
        <taxon>Oomycota</taxon>
        <taxon>Peronosporomycetes</taxon>
        <taxon>Peronosporales</taxon>
        <taxon>Peronosporaceae</taxon>
        <taxon>Peronosclerospora</taxon>
    </lineage>
</organism>